<evidence type="ECO:0000256" key="3">
    <source>
        <dbReference type="ARBA" id="ARBA00022692"/>
    </source>
</evidence>
<dbReference type="PANTHER" id="PTHR28286:SF1">
    <property type="entry name" value="30 KDA HEAT SHOCK PROTEIN-RELATED"/>
    <property type="match status" value="1"/>
</dbReference>
<dbReference type="CDD" id="cd15239">
    <property type="entry name" value="7tm_YRO2_fungal-like"/>
    <property type="match status" value="1"/>
</dbReference>
<proteinExistence type="inferred from homology"/>
<evidence type="ECO:0000256" key="6">
    <source>
        <dbReference type="SAM" id="Phobius"/>
    </source>
</evidence>
<keyword evidence="4 6" id="KW-1133">Transmembrane helix</keyword>
<dbReference type="AlphaFoldDB" id="A0A1G4JMD4"/>
<evidence type="ECO:0000256" key="1">
    <source>
        <dbReference type="ARBA" id="ARBA00004141"/>
    </source>
</evidence>
<feature type="transmembrane region" description="Helical" evidence="6">
    <location>
        <begin position="186"/>
        <end position="204"/>
    </location>
</feature>
<feature type="transmembrane region" description="Helical" evidence="6">
    <location>
        <begin position="63"/>
        <end position="83"/>
    </location>
</feature>
<keyword evidence="5 6" id="KW-0472">Membrane</keyword>
<dbReference type="Gene3D" id="1.20.1070.10">
    <property type="entry name" value="Rhodopsin 7-helix transmembrane proteins"/>
    <property type="match status" value="1"/>
</dbReference>
<keyword evidence="8" id="KW-1185">Reference proteome</keyword>
<evidence type="ECO:0000313" key="7">
    <source>
        <dbReference type="EMBL" id="SCU91646.1"/>
    </source>
</evidence>
<dbReference type="SMART" id="SM01021">
    <property type="entry name" value="Bac_rhodopsin"/>
    <property type="match status" value="1"/>
</dbReference>
<evidence type="ECO:0000256" key="5">
    <source>
        <dbReference type="ARBA" id="ARBA00023136"/>
    </source>
</evidence>
<reference evidence="8" key="1">
    <citation type="submission" date="2016-03" db="EMBL/GenBank/DDBJ databases">
        <authorList>
            <person name="Devillers Hugo."/>
        </authorList>
    </citation>
    <scope>NUCLEOTIDE SEQUENCE [LARGE SCALE GENOMIC DNA]</scope>
</reference>
<accession>A0A1G4JMD4</accession>
<dbReference type="EMBL" id="LT598481">
    <property type="protein sequence ID" value="SCU91646.1"/>
    <property type="molecule type" value="Genomic_DNA"/>
</dbReference>
<feature type="transmembrane region" description="Helical" evidence="6">
    <location>
        <begin position="120"/>
        <end position="144"/>
    </location>
</feature>
<evidence type="ECO:0000256" key="4">
    <source>
        <dbReference type="ARBA" id="ARBA00022989"/>
    </source>
</evidence>
<name>A0A1G4JMD4_9SACH</name>
<dbReference type="InterPro" id="IPR001425">
    <property type="entry name" value="Arc/bac/fun_rhodopsins"/>
</dbReference>
<dbReference type="GO" id="GO:0005783">
    <property type="term" value="C:endoplasmic reticulum"/>
    <property type="evidence" value="ECO:0007669"/>
    <property type="project" value="TreeGrafter"/>
</dbReference>
<dbReference type="Proteomes" id="UP000191144">
    <property type="component" value="Chromosome E"/>
</dbReference>
<dbReference type="GO" id="GO:0005886">
    <property type="term" value="C:plasma membrane"/>
    <property type="evidence" value="ECO:0007669"/>
    <property type="project" value="TreeGrafter"/>
</dbReference>
<dbReference type="OrthoDB" id="536545at2759"/>
<comment type="similarity">
    <text evidence="2">Belongs to the archaeal/bacterial/fungal opsin family.</text>
</comment>
<dbReference type="InterPro" id="IPR043476">
    <property type="entry name" value="Yro2-like_7TM"/>
</dbReference>
<evidence type="ECO:0000313" key="8">
    <source>
        <dbReference type="Proteomes" id="UP000191144"/>
    </source>
</evidence>
<sequence length="324" mass="36371">MLQLELLKRAGNEAIDVNPAYGVDIKMTENGSDWLWAVFSVFALSALIYAALFIYYEQRGVNLHRFAIAAPLSVSLVMAFSYFTMASNLGWTGIQAEFNHQKTADQSETPGIRQVFYAKYVAWFLTWPILLYLTELTGVVTIDFEAMTERWSFFELIHGLVLQICGSWFFIIGLLVGSLIHSSYKWGYWTLAVFAQFLVTFIVFKHQIRDLVATGIKLVILIFTYFCIWLYFVAWGLSDGGNVITVDSGHVFFGILDLLVFLLVPALLLAAAVSLGVCPPFAARRTRHHQDLEKQVEPVRLGNAPHNDTTQVVAVEEAGNPIVA</sequence>
<organism evidence="7 8">
    <name type="scientific">Lachancea meyersii CBS 8951</name>
    <dbReference type="NCBI Taxonomy" id="1266667"/>
    <lineage>
        <taxon>Eukaryota</taxon>
        <taxon>Fungi</taxon>
        <taxon>Dikarya</taxon>
        <taxon>Ascomycota</taxon>
        <taxon>Saccharomycotina</taxon>
        <taxon>Saccharomycetes</taxon>
        <taxon>Saccharomycetales</taxon>
        <taxon>Saccharomycetaceae</taxon>
        <taxon>Lachancea</taxon>
    </lineage>
</organism>
<feature type="transmembrane region" description="Helical" evidence="6">
    <location>
        <begin position="34"/>
        <end position="56"/>
    </location>
</feature>
<comment type="subcellular location">
    <subcellularLocation>
        <location evidence="1">Membrane</location>
        <topology evidence="1">Multi-pass membrane protein</topology>
    </subcellularLocation>
</comment>
<feature type="transmembrane region" description="Helical" evidence="6">
    <location>
        <begin position="252"/>
        <end position="278"/>
    </location>
</feature>
<protein>
    <submittedName>
        <fullName evidence="7">LAME_0E13300g1_1</fullName>
    </submittedName>
</protein>
<keyword evidence="3 6" id="KW-0812">Transmembrane</keyword>
<dbReference type="PANTHER" id="PTHR28286">
    <property type="match status" value="1"/>
</dbReference>
<gene>
    <name evidence="7" type="ORF">LAME_0E13300G</name>
</gene>
<evidence type="ECO:0000256" key="2">
    <source>
        <dbReference type="ARBA" id="ARBA00008130"/>
    </source>
</evidence>
<dbReference type="SUPFAM" id="SSF81321">
    <property type="entry name" value="Family A G protein-coupled receptor-like"/>
    <property type="match status" value="1"/>
</dbReference>
<feature type="transmembrane region" description="Helical" evidence="6">
    <location>
        <begin position="156"/>
        <end position="180"/>
    </location>
</feature>
<feature type="transmembrane region" description="Helical" evidence="6">
    <location>
        <begin position="211"/>
        <end position="232"/>
    </location>
</feature>